<dbReference type="Gene3D" id="1.20.120.1620">
    <property type="match status" value="1"/>
</dbReference>
<dbReference type="EMBL" id="CP028271">
    <property type="protein sequence ID" value="QHM73366.1"/>
    <property type="molecule type" value="Genomic_DNA"/>
</dbReference>
<dbReference type="Pfam" id="PF16695">
    <property type="entry name" value="Tai4"/>
    <property type="match status" value="1"/>
</dbReference>
<dbReference type="OrthoDB" id="6563623at2"/>
<dbReference type="AlphaFoldDB" id="A0A6P1Q371"/>
<feature type="signal peptide" evidence="1">
    <location>
        <begin position="1"/>
        <end position="20"/>
    </location>
</feature>
<reference evidence="2 3" key="1">
    <citation type="submission" date="2018-03" db="EMBL/GenBank/DDBJ databases">
        <title>Pantoea intestinalis SRCM103226 isolated form the mealworm.</title>
        <authorList>
            <person name="Jeong D.-Y."/>
            <person name="Kim J.W."/>
        </authorList>
    </citation>
    <scope>NUCLEOTIDE SEQUENCE [LARGE SCALE GENOMIC DNA]</scope>
    <source>
        <strain evidence="2 3">SRCM103226</strain>
    </source>
</reference>
<evidence type="ECO:0000313" key="3">
    <source>
        <dbReference type="Proteomes" id="UP000464053"/>
    </source>
</evidence>
<feature type="chain" id="PRO_5026974824" evidence="1">
    <location>
        <begin position="21"/>
        <end position="147"/>
    </location>
</feature>
<dbReference type="RefSeq" id="WP_160623015.1">
    <property type="nucleotide sequence ID" value="NZ_CP028271.1"/>
</dbReference>
<keyword evidence="1" id="KW-0732">Signal</keyword>
<accession>A0A6P1Q371</accession>
<dbReference type="InterPro" id="IPR038314">
    <property type="entry name" value="T6SS_sf"/>
</dbReference>
<dbReference type="KEGG" id="mint:C7M51_03713"/>
<evidence type="ECO:0000256" key="1">
    <source>
        <dbReference type="SAM" id="SignalP"/>
    </source>
</evidence>
<protein>
    <submittedName>
        <fullName evidence="2">Uncharacterized protein</fullName>
    </submittedName>
</protein>
<proteinExistence type="predicted"/>
<keyword evidence="3" id="KW-1185">Reference proteome</keyword>
<name>A0A6P1Q371_9GAMM</name>
<dbReference type="InterPro" id="IPR032032">
    <property type="entry name" value="Tai4"/>
</dbReference>
<gene>
    <name evidence="2" type="ORF">C7M51_03713</name>
</gene>
<dbReference type="Proteomes" id="UP000464053">
    <property type="component" value="Chromosome"/>
</dbReference>
<evidence type="ECO:0000313" key="2">
    <source>
        <dbReference type="EMBL" id="QHM73366.1"/>
    </source>
</evidence>
<organism evidence="2 3">
    <name type="scientific">Mixta intestinalis</name>
    <dbReference type="NCBI Taxonomy" id="1615494"/>
    <lineage>
        <taxon>Bacteria</taxon>
        <taxon>Pseudomonadati</taxon>
        <taxon>Pseudomonadota</taxon>
        <taxon>Gammaproteobacteria</taxon>
        <taxon>Enterobacterales</taxon>
        <taxon>Erwiniaceae</taxon>
        <taxon>Mixta</taxon>
    </lineage>
</organism>
<sequence length="147" mass="16960">MKFILSSLFLLFMLSVSLLARGTEKIRITSPQAAMRTYKQNYKDMVLAECVASAYRDEPRATQDAGSSVSALRDWTYYDMEKAPGAINRLVENYLARDYHNPLVEPEVSGVRFELLKCFDLYHSEALEKQARQLVINPERTYRQDNP</sequence>